<reference evidence="2" key="1">
    <citation type="submission" date="2021-01" db="EMBL/GenBank/DDBJ databases">
        <authorList>
            <person name="Corre E."/>
            <person name="Pelletier E."/>
            <person name="Niang G."/>
            <person name="Scheremetjew M."/>
            <person name="Finn R."/>
            <person name="Kale V."/>
            <person name="Holt S."/>
            <person name="Cochrane G."/>
            <person name="Meng A."/>
            <person name="Brown T."/>
            <person name="Cohen L."/>
        </authorList>
    </citation>
    <scope>NUCLEOTIDE SEQUENCE</scope>
    <source>
        <strain evidence="2">MM31A-1</strain>
    </source>
</reference>
<name>A0A6S8UP36_9STRA</name>
<evidence type="ECO:0000313" key="2">
    <source>
        <dbReference type="EMBL" id="CAE0464931.1"/>
    </source>
</evidence>
<dbReference type="EMBL" id="HBIO01012583">
    <property type="protein sequence ID" value="CAE0464931.1"/>
    <property type="molecule type" value="Transcribed_RNA"/>
</dbReference>
<gene>
    <name evidence="1" type="ORF">CDEB00056_LOCUS9770</name>
    <name evidence="2" type="ORF">CDEB00056_LOCUS9772</name>
</gene>
<dbReference type="AlphaFoldDB" id="A0A6S8UP36"/>
<evidence type="ECO:0000313" key="1">
    <source>
        <dbReference type="EMBL" id="CAE0464929.1"/>
    </source>
</evidence>
<dbReference type="EMBL" id="HBIO01012580">
    <property type="protein sequence ID" value="CAE0464929.1"/>
    <property type="molecule type" value="Transcribed_RNA"/>
</dbReference>
<sequence>MTMMKMKMNSILRTMCMIKTRATCFWILAVTVVMTLHNHVQLHRAIARDIAYENDSRSTSVASESMGLGLGNVLRPGSVRVRHTHTNTKTRTRTRTQQEEIGMQFVDSDDDADAESEAEWRKEMYRDAFPLHSHHTITSLAELQHQIHPTQQYRTVETNALRMPQPMPIPQNLNIVFMGDSLSRFQYLDLAYFLTHGQWVQQKVEYNHAGHEKPSMVTDHDYNDWLHFFNHTNAELAPYEQCDCYRKTGGSIVGGTGIIENRYFHDPNMNNTVRYLQKFGDYPFKSSWDVSDIHNNDHGPMILTESELKPLFWVGWVDAIRDFVCHMDPKPSVFVFNQGWWTNNDLVNVTLQHEILDALKECDIMSIYKTTNKGEKETDKDIAEYESQLCESADKCLDMTWTSAVPEPLYVDRNHFRSPVYTWMNLQLLSLLSSSTSDDDARVQL</sequence>
<protein>
    <submittedName>
        <fullName evidence="2">Uncharacterized protein</fullName>
    </submittedName>
</protein>
<proteinExistence type="predicted"/>
<accession>A0A6S8UP36</accession>
<organism evidence="2">
    <name type="scientific">Chaetoceros debilis</name>
    <dbReference type="NCBI Taxonomy" id="122233"/>
    <lineage>
        <taxon>Eukaryota</taxon>
        <taxon>Sar</taxon>
        <taxon>Stramenopiles</taxon>
        <taxon>Ochrophyta</taxon>
        <taxon>Bacillariophyta</taxon>
        <taxon>Coscinodiscophyceae</taxon>
        <taxon>Chaetocerotophycidae</taxon>
        <taxon>Chaetocerotales</taxon>
        <taxon>Chaetocerotaceae</taxon>
        <taxon>Chaetoceros</taxon>
    </lineage>
</organism>